<dbReference type="SUPFAM" id="SSF55874">
    <property type="entry name" value="ATPase domain of HSP90 chaperone/DNA topoisomerase II/histidine kinase"/>
    <property type="match status" value="1"/>
</dbReference>
<dbReference type="PATRIC" id="fig|1449976.3.peg.7762"/>
<keyword evidence="4" id="KW-0808">Transferase</keyword>
<evidence type="ECO:0000256" key="5">
    <source>
        <dbReference type="ARBA" id="ARBA00022741"/>
    </source>
</evidence>
<protein>
    <recommendedName>
        <fullName evidence="2">histidine kinase</fullName>
        <ecNumber evidence="2">2.7.13.3</ecNumber>
    </recommendedName>
</protein>
<dbReference type="GO" id="GO:0005524">
    <property type="term" value="F:ATP binding"/>
    <property type="evidence" value="ECO:0007669"/>
    <property type="project" value="UniProtKB-KW"/>
</dbReference>
<dbReference type="Proteomes" id="UP000019225">
    <property type="component" value="Chromosome"/>
</dbReference>
<keyword evidence="9" id="KW-1133">Transmembrane helix</keyword>
<evidence type="ECO:0000256" key="7">
    <source>
        <dbReference type="ARBA" id="ARBA00022840"/>
    </source>
</evidence>
<dbReference type="eggNOG" id="COG4585">
    <property type="taxonomic scope" value="Bacteria"/>
</dbReference>
<reference evidence="11 12" key="1">
    <citation type="journal article" date="2014" name="BMC Genomics">
        <title>Complete genome sequence of producer of the glycopeptide antibiotic Aculeximycin Kutzneria albida DSM 43870T, a representative of minor genus of Pseudonocardiaceae.</title>
        <authorList>
            <person name="Rebets Y."/>
            <person name="Tokovenko B."/>
            <person name="Lushchyk I."/>
            <person name="Ruckert C."/>
            <person name="Zaburannyi N."/>
            <person name="Bechthold A."/>
            <person name="Kalinowski J."/>
            <person name="Luzhetskyy A."/>
        </authorList>
    </citation>
    <scope>NUCLEOTIDE SEQUENCE [LARGE SCALE GENOMIC DNA]</scope>
    <source>
        <strain evidence="11">DSM 43870</strain>
    </source>
</reference>
<dbReference type="AlphaFoldDB" id="W5WKJ4"/>
<keyword evidence="9" id="KW-0472">Membrane</keyword>
<evidence type="ECO:0000256" key="2">
    <source>
        <dbReference type="ARBA" id="ARBA00012438"/>
    </source>
</evidence>
<dbReference type="SMART" id="SM00387">
    <property type="entry name" value="HATPase_c"/>
    <property type="match status" value="1"/>
</dbReference>
<keyword evidence="5" id="KW-0547">Nucleotide-binding</keyword>
<feature type="transmembrane region" description="Helical" evidence="9">
    <location>
        <begin position="12"/>
        <end position="32"/>
    </location>
</feature>
<dbReference type="Pfam" id="PF07730">
    <property type="entry name" value="HisKA_3"/>
    <property type="match status" value="1"/>
</dbReference>
<feature type="transmembrane region" description="Helical" evidence="9">
    <location>
        <begin position="114"/>
        <end position="134"/>
    </location>
</feature>
<dbReference type="Gene3D" id="3.30.565.10">
    <property type="entry name" value="Histidine kinase-like ATPase, C-terminal domain"/>
    <property type="match status" value="1"/>
</dbReference>
<dbReference type="HOGENOM" id="CLU_000445_20_2_11"/>
<keyword evidence="3" id="KW-0597">Phosphoprotein</keyword>
<dbReference type="EMBL" id="CP007155">
    <property type="protein sequence ID" value="AHI01087.1"/>
    <property type="molecule type" value="Genomic_DNA"/>
</dbReference>
<comment type="catalytic activity">
    <reaction evidence="1">
        <text>ATP + protein L-histidine = ADP + protein N-phospho-L-histidine.</text>
        <dbReference type="EC" id="2.7.13.3"/>
    </reaction>
</comment>
<dbReference type="GO" id="GO:0000155">
    <property type="term" value="F:phosphorelay sensor kinase activity"/>
    <property type="evidence" value="ECO:0007669"/>
    <property type="project" value="InterPro"/>
</dbReference>
<dbReference type="EC" id="2.7.13.3" evidence="2"/>
<keyword evidence="8" id="KW-0902">Two-component regulatory system</keyword>
<dbReference type="InterPro" id="IPR036890">
    <property type="entry name" value="HATPase_C_sf"/>
</dbReference>
<sequence>MVRESLRATGYLAVGAGTALLALVTLPLGPYGRRVAAVERSRAGRRLGTTIEAGESPRVLLWHLGHGLSGLVLGYLALGLWPVLLLALGLPLWWRLLPGGVLLSFGPVATGVPSALLLGLVQAALVLALLVVALPRLATGQARLAEVLLRPTARERGERAVLAHGDEVHRIERDLHDGTQAQLVAISLRLGLAERAFSANPAGALDLVREAHDGVEQALVDLRHLVHGVHPPVLTERGLVGAVRGLAARCGVPTSVRAGRDLDRLAPAVEAALYFVVAEALTNVTRHGEASEVCVRIGRSRRSVWVSVRDDGRGGAAERVGGGLAGIRRRVAALAGRTRLTSPPGGPTELRVVLPCGS</sequence>
<proteinExistence type="predicted"/>
<keyword evidence="9" id="KW-0812">Transmembrane</keyword>
<keyword evidence="12" id="KW-1185">Reference proteome</keyword>
<name>W5WKJ4_9PSEU</name>
<evidence type="ECO:0000256" key="6">
    <source>
        <dbReference type="ARBA" id="ARBA00022777"/>
    </source>
</evidence>
<dbReference type="PANTHER" id="PTHR24421:SF10">
    <property type="entry name" value="NITRATE_NITRITE SENSOR PROTEIN NARQ"/>
    <property type="match status" value="1"/>
</dbReference>
<evidence type="ECO:0000256" key="4">
    <source>
        <dbReference type="ARBA" id="ARBA00022679"/>
    </source>
</evidence>
<evidence type="ECO:0000256" key="8">
    <source>
        <dbReference type="ARBA" id="ARBA00023012"/>
    </source>
</evidence>
<feature type="transmembrane region" description="Helical" evidence="9">
    <location>
        <begin position="72"/>
        <end position="94"/>
    </location>
</feature>
<dbReference type="InterPro" id="IPR050482">
    <property type="entry name" value="Sensor_HK_TwoCompSys"/>
</dbReference>
<accession>W5WKJ4</accession>
<evidence type="ECO:0000256" key="9">
    <source>
        <dbReference type="SAM" id="Phobius"/>
    </source>
</evidence>
<dbReference type="RefSeq" id="WP_025360914.1">
    <property type="nucleotide sequence ID" value="NZ_CP007155.1"/>
</dbReference>
<keyword evidence="7" id="KW-0067">ATP-binding</keyword>
<evidence type="ECO:0000313" key="12">
    <source>
        <dbReference type="Proteomes" id="UP000019225"/>
    </source>
</evidence>
<dbReference type="GO" id="GO:0016020">
    <property type="term" value="C:membrane"/>
    <property type="evidence" value="ECO:0007669"/>
    <property type="project" value="InterPro"/>
</dbReference>
<organism evidence="11 12">
    <name type="scientific">Kutzneria albida DSM 43870</name>
    <dbReference type="NCBI Taxonomy" id="1449976"/>
    <lineage>
        <taxon>Bacteria</taxon>
        <taxon>Bacillati</taxon>
        <taxon>Actinomycetota</taxon>
        <taxon>Actinomycetes</taxon>
        <taxon>Pseudonocardiales</taxon>
        <taxon>Pseudonocardiaceae</taxon>
        <taxon>Kutzneria</taxon>
    </lineage>
</organism>
<dbReference type="CDD" id="cd16917">
    <property type="entry name" value="HATPase_UhpB-NarQ-NarX-like"/>
    <property type="match status" value="1"/>
</dbReference>
<evidence type="ECO:0000313" key="11">
    <source>
        <dbReference type="EMBL" id="AHI01087.1"/>
    </source>
</evidence>
<feature type="domain" description="Histidine kinase/HSP90-like ATPase" evidence="10">
    <location>
        <begin position="268"/>
        <end position="358"/>
    </location>
</feature>
<evidence type="ECO:0000256" key="1">
    <source>
        <dbReference type="ARBA" id="ARBA00000085"/>
    </source>
</evidence>
<evidence type="ECO:0000259" key="10">
    <source>
        <dbReference type="SMART" id="SM00387"/>
    </source>
</evidence>
<dbReference type="Pfam" id="PF02518">
    <property type="entry name" value="HATPase_c"/>
    <property type="match status" value="1"/>
</dbReference>
<dbReference type="PANTHER" id="PTHR24421">
    <property type="entry name" value="NITRATE/NITRITE SENSOR PROTEIN NARX-RELATED"/>
    <property type="match status" value="1"/>
</dbReference>
<dbReference type="InterPro" id="IPR003594">
    <property type="entry name" value="HATPase_dom"/>
</dbReference>
<dbReference type="GO" id="GO:0046983">
    <property type="term" value="F:protein dimerization activity"/>
    <property type="evidence" value="ECO:0007669"/>
    <property type="project" value="InterPro"/>
</dbReference>
<dbReference type="KEGG" id="kal:KALB_7729"/>
<keyword evidence="6" id="KW-0418">Kinase</keyword>
<evidence type="ECO:0000256" key="3">
    <source>
        <dbReference type="ARBA" id="ARBA00022553"/>
    </source>
</evidence>
<dbReference type="OrthoDB" id="5242012at2"/>
<dbReference type="InterPro" id="IPR011712">
    <property type="entry name" value="Sig_transdc_His_kin_sub3_dim/P"/>
</dbReference>
<dbReference type="Gene3D" id="1.20.5.1930">
    <property type="match status" value="1"/>
</dbReference>
<dbReference type="STRING" id="1449976.KALB_7729"/>
<gene>
    <name evidence="11" type="ORF">KALB_7729</name>
</gene>